<organism evidence="1 2">
    <name type="scientific">Paenibacillus methanolicus</name>
    <dbReference type="NCBI Taxonomy" id="582686"/>
    <lineage>
        <taxon>Bacteria</taxon>
        <taxon>Bacillati</taxon>
        <taxon>Bacillota</taxon>
        <taxon>Bacilli</taxon>
        <taxon>Bacillales</taxon>
        <taxon>Paenibacillaceae</taxon>
        <taxon>Paenibacillus</taxon>
    </lineage>
</organism>
<dbReference type="InterPro" id="IPR016031">
    <property type="entry name" value="Trp_RNA-bd_attenuator-like_dom"/>
</dbReference>
<dbReference type="SUPFAM" id="SSF51219">
    <property type="entry name" value="TRAP-like"/>
    <property type="match status" value="1"/>
</dbReference>
<dbReference type="Proteomes" id="UP000323257">
    <property type="component" value="Unassembled WGS sequence"/>
</dbReference>
<sequence length="229" mass="25784">MKVNAPAPVGHAMVELTEEEAVHVLHPRSIIAFQGAPTLREDKFMDLAGMYRKKKWIRSRMQGPSQFVLGLPAGCTLEPIDIPADSDLMFDFRHVLLYSEGMGMKSRIQKFKTAWITHEWVRMRFSGPGTLGILVTGDLAVLQLDENRPLYVEKSSLVAYPEKANVKLTVYGNPLASQHMQVQWELTGKGPVLIQTGSRDPQLEDQLRGDSVIKRILREVLPFGSIYIK</sequence>
<dbReference type="Gene3D" id="3.60.160.10">
    <property type="entry name" value="Mitochondrial biogenesis AIM24"/>
    <property type="match status" value="1"/>
</dbReference>
<dbReference type="AlphaFoldDB" id="A0A5S5C0C5"/>
<dbReference type="InterPro" id="IPR036983">
    <property type="entry name" value="AIM24_sf"/>
</dbReference>
<gene>
    <name evidence="1" type="ORF">BCM02_10968</name>
</gene>
<comment type="caution">
    <text evidence="1">The sequence shown here is derived from an EMBL/GenBank/DDBJ whole genome shotgun (WGS) entry which is preliminary data.</text>
</comment>
<evidence type="ECO:0000313" key="1">
    <source>
        <dbReference type="EMBL" id="TYP71790.1"/>
    </source>
</evidence>
<accession>A0A5S5C0C5</accession>
<protein>
    <submittedName>
        <fullName evidence="1">Uncharacterized protein (AIM24 family)</fullName>
    </submittedName>
</protein>
<proteinExistence type="predicted"/>
<keyword evidence="2" id="KW-1185">Reference proteome</keyword>
<dbReference type="EMBL" id="VNHS01000009">
    <property type="protein sequence ID" value="TYP71790.1"/>
    <property type="molecule type" value="Genomic_DNA"/>
</dbReference>
<dbReference type="RefSeq" id="WP_148931420.1">
    <property type="nucleotide sequence ID" value="NZ_VNHS01000009.1"/>
</dbReference>
<reference evidence="1 2" key="1">
    <citation type="submission" date="2019-07" db="EMBL/GenBank/DDBJ databases">
        <title>Genomic Encyclopedia of Type Strains, Phase III (KMG-III): the genomes of soil and plant-associated and newly described type strains.</title>
        <authorList>
            <person name="Whitman W."/>
        </authorList>
    </citation>
    <scope>NUCLEOTIDE SEQUENCE [LARGE SCALE GENOMIC DNA]</scope>
    <source>
        <strain evidence="1 2">BL24</strain>
    </source>
</reference>
<dbReference type="OrthoDB" id="2632108at2"/>
<evidence type="ECO:0000313" key="2">
    <source>
        <dbReference type="Proteomes" id="UP000323257"/>
    </source>
</evidence>
<name>A0A5S5C0C5_9BACL</name>